<evidence type="ECO:0000256" key="7">
    <source>
        <dbReference type="ARBA" id="ARBA00022764"/>
    </source>
</evidence>
<gene>
    <name evidence="10" type="primary">lolA</name>
    <name evidence="11" type="ORF">SAMN04487955_10232</name>
</gene>
<keyword evidence="7 10" id="KW-0574">Periplasm</keyword>
<evidence type="ECO:0000256" key="10">
    <source>
        <dbReference type="HAMAP-Rule" id="MF_00240"/>
    </source>
</evidence>
<comment type="function">
    <text evidence="10">Participates in the translocation of lipoproteins from the inner membrane to the outer membrane. Only forms a complex with a lipoprotein if the residue after the N-terminal Cys is not an aspartate (The Asp acts as a targeting signal to indicate that the lipoprotein should stay in the inner membrane).</text>
</comment>
<keyword evidence="6 10" id="KW-0732">Signal</keyword>
<dbReference type="RefSeq" id="WP_089792761.1">
    <property type="nucleotide sequence ID" value="NZ_FPBP01000002.1"/>
</dbReference>
<keyword evidence="9 10" id="KW-0143">Chaperone</keyword>
<dbReference type="EMBL" id="FPBP01000002">
    <property type="protein sequence ID" value="SFU40204.1"/>
    <property type="molecule type" value="Genomic_DNA"/>
</dbReference>
<dbReference type="SUPFAM" id="SSF89392">
    <property type="entry name" value="Prokaryotic lipoproteins and lipoprotein localization factors"/>
    <property type="match status" value="1"/>
</dbReference>
<evidence type="ECO:0000256" key="2">
    <source>
        <dbReference type="ARBA" id="ARBA00007615"/>
    </source>
</evidence>
<dbReference type="InterPro" id="IPR029046">
    <property type="entry name" value="LolA/LolB/LppX"/>
</dbReference>
<evidence type="ECO:0000313" key="11">
    <source>
        <dbReference type="EMBL" id="SFU40204.1"/>
    </source>
</evidence>
<accession>A0A1I7FVF4</accession>
<dbReference type="GO" id="GO:0042953">
    <property type="term" value="P:lipoprotein transport"/>
    <property type="evidence" value="ECO:0007669"/>
    <property type="project" value="InterPro"/>
</dbReference>
<feature type="chain" id="PRO_5011802782" description="Outer-membrane lipoprotein carrier protein" evidence="10">
    <location>
        <begin position="23"/>
        <end position="213"/>
    </location>
</feature>
<dbReference type="AlphaFoldDB" id="A0A1I7FVF4"/>
<comment type="subcellular location">
    <subcellularLocation>
        <location evidence="1 10">Periplasm</location>
    </subcellularLocation>
</comment>
<reference evidence="12" key="1">
    <citation type="submission" date="2016-10" db="EMBL/GenBank/DDBJ databases">
        <authorList>
            <person name="Varghese N."/>
            <person name="Submissions S."/>
        </authorList>
    </citation>
    <scope>NUCLEOTIDE SEQUENCE [LARGE SCALE GENOMIC DNA]</scope>
    <source>
        <strain evidence="12">CGMCC 1.6981</strain>
    </source>
</reference>
<keyword evidence="5 10" id="KW-0813">Transport</keyword>
<sequence length="213" mass="23948" precursor="true">MIMNKPLAVLAMTFAMPLAAFASEGAERLTLMLEPLKTYSADFEQQILDGSGQRLQEASGRIWLSRPGRFRWEVDAPYQQLVVSDGEEVIVYDPDLEQATVRELDHRVTHTPALLLSGSADELTESYTVSRSQRGNAESFTLMPRDPDTLFEELEMTFYGEQLGQLQMTDSTGQRTAIEFNEVEQNSDIADSRFQFEIPEGTDVIRESGQAAR</sequence>
<evidence type="ECO:0000256" key="1">
    <source>
        <dbReference type="ARBA" id="ARBA00004418"/>
    </source>
</evidence>
<dbReference type="NCBIfam" id="TIGR00547">
    <property type="entry name" value="lolA"/>
    <property type="match status" value="1"/>
</dbReference>
<dbReference type="CDD" id="cd16325">
    <property type="entry name" value="LolA"/>
    <property type="match status" value="1"/>
</dbReference>
<dbReference type="Gene3D" id="2.50.20.10">
    <property type="entry name" value="Lipoprotein localisation LolA/LolB/LppX"/>
    <property type="match status" value="1"/>
</dbReference>
<dbReference type="Proteomes" id="UP000198693">
    <property type="component" value="Unassembled WGS sequence"/>
</dbReference>
<dbReference type="Pfam" id="PF03548">
    <property type="entry name" value="LolA"/>
    <property type="match status" value="1"/>
</dbReference>
<dbReference type="OrthoDB" id="9787361at2"/>
<comment type="subunit">
    <text evidence="3 10">Monomer.</text>
</comment>
<evidence type="ECO:0000256" key="5">
    <source>
        <dbReference type="ARBA" id="ARBA00022448"/>
    </source>
</evidence>
<evidence type="ECO:0000256" key="6">
    <source>
        <dbReference type="ARBA" id="ARBA00022729"/>
    </source>
</evidence>
<keyword evidence="8 10" id="KW-0653">Protein transport</keyword>
<keyword evidence="11" id="KW-0449">Lipoprotein</keyword>
<dbReference type="HAMAP" id="MF_00240">
    <property type="entry name" value="LolA"/>
    <property type="match status" value="1"/>
</dbReference>
<evidence type="ECO:0000256" key="4">
    <source>
        <dbReference type="ARBA" id="ARBA00014035"/>
    </source>
</evidence>
<protein>
    <recommendedName>
        <fullName evidence="4 10">Outer-membrane lipoprotein carrier protein</fullName>
    </recommendedName>
</protein>
<feature type="signal peptide" evidence="10">
    <location>
        <begin position="1"/>
        <end position="22"/>
    </location>
</feature>
<evidence type="ECO:0000256" key="3">
    <source>
        <dbReference type="ARBA" id="ARBA00011245"/>
    </source>
</evidence>
<dbReference type="STRING" id="463301.SAMN04487955_10232"/>
<comment type="similarity">
    <text evidence="2 10">Belongs to the LolA family.</text>
</comment>
<name>A0A1I7FVF4_9GAMM</name>
<keyword evidence="12" id="KW-1185">Reference proteome</keyword>
<dbReference type="GO" id="GO:0044874">
    <property type="term" value="P:lipoprotein localization to outer membrane"/>
    <property type="evidence" value="ECO:0007669"/>
    <property type="project" value="UniProtKB-UniRule"/>
</dbReference>
<evidence type="ECO:0000256" key="9">
    <source>
        <dbReference type="ARBA" id="ARBA00023186"/>
    </source>
</evidence>
<dbReference type="InterPro" id="IPR018323">
    <property type="entry name" value="OM_lipoprot_carrier_LolA_Pbac"/>
</dbReference>
<evidence type="ECO:0000256" key="8">
    <source>
        <dbReference type="ARBA" id="ARBA00022927"/>
    </source>
</evidence>
<dbReference type="PANTHER" id="PTHR35869:SF1">
    <property type="entry name" value="OUTER-MEMBRANE LIPOPROTEIN CARRIER PROTEIN"/>
    <property type="match status" value="1"/>
</dbReference>
<proteinExistence type="inferred from homology"/>
<organism evidence="11 12">
    <name type="scientific">Halomonas korlensis</name>
    <dbReference type="NCBI Taxonomy" id="463301"/>
    <lineage>
        <taxon>Bacteria</taxon>
        <taxon>Pseudomonadati</taxon>
        <taxon>Pseudomonadota</taxon>
        <taxon>Gammaproteobacteria</taxon>
        <taxon>Oceanospirillales</taxon>
        <taxon>Halomonadaceae</taxon>
        <taxon>Halomonas</taxon>
    </lineage>
</organism>
<dbReference type="InterPro" id="IPR004564">
    <property type="entry name" value="OM_lipoprot_carrier_LolA-like"/>
</dbReference>
<dbReference type="GO" id="GO:0030288">
    <property type="term" value="C:outer membrane-bounded periplasmic space"/>
    <property type="evidence" value="ECO:0007669"/>
    <property type="project" value="TreeGrafter"/>
</dbReference>
<evidence type="ECO:0000313" key="12">
    <source>
        <dbReference type="Proteomes" id="UP000198693"/>
    </source>
</evidence>
<dbReference type="PANTHER" id="PTHR35869">
    <property type="entry name" value="OUTER-MEMBRANE LIPOPROTEIN CARRIER PROTEIN"/>
    <property type="match status" value="1"/>
</dbReference>